<proteinExistence type="inferred from homology"/>
<dbReference type="PANTHER" id="PTHR13774:SF32">
    <property type="entry name" value="ANTISENSE-ENHANCING SEQUENCE 1"/>
    <property type="match status" value="1"/>
</dbReference>
<sequence length="305" mass="32593">MTTVSFVTVDVFSSERFAGNQLAVIPDARGLTDRQMQAIATEFGYSEATFVLPPDDPANTARVRIFTPTTEVPFAGHPNVGTAFVLGRQLEIFGKLPGDHLRFEEKAGLVEVALLRQDSIVTGASIVAPQQLVVGPTIDAATIAACASLPPASVSDRCHAPVRISVGLPFAIAEIRDVETLATARPNVSAFDEANDRYPLAEDSFSLFLYARTQHQPWKLRARMFAPLDNVIEDPATGSASAALGAHLVSLLPEADAEVAIVIEQGVEMGRRSLITVGVSKREGSIRKVSVLGDCVTVMRGSIEI</sequence>
<keyword evidence="3" id="KW-1185">Reference proteome</keyword>
<dbReference type="Gene3D" id="3.10.310.10">
    <property type="entry name" value="Diaminopimelate Epimerase, Chain A, domain 1"/>
    <property type="match status" value="2"/>
</dbReference>
<protein>
    <submittedName>
        <fullName evidence="2">PhzF family phenazine biosynthesis protein</fullName>
    </submittedName>
</protein>
<evidence type="ECO:0000256" key="1">
    <source>
        <dbReference type="ARBA" id="ARBA00008270"/>
    </source>
</evidence>
<name>A0ABZ2BBS0_9HYPH</name>
<evidence type="ECO:0000313" key="2">
    <source>
        <dbReference type="EMBL" id="WVT02904.1"/>
    </source>
</evidence>
<dbReference type="PIRSF" id="PIRSF016184">
    <property type="entry name" value="PhzC_PhzF"/>
    <property type="match status" value="1"/>
</dbReference>
<dbReference type="NCBIfam" id="TIGR00654">
    <property type="entry name" value="PhzF_family"/>
    <property type="match status" value="1"/>
</dbReference>
<dbReference type="PANTHER" id="PTHR13774">
    <property type="entry name" value="PHENAZINE BIOSYNTHESIS PROTEIN"/>
    <property type="match status" value="1"/>
</dbReference>
<dbReference type="InterPro" id="IPR003719">
    <property type="entry name" value="Phenazine_PhzF-like"/>
</dbReference>
<accession>A0ABZ2BBS0</accession>
<dbReference type="RefSeq" id="WP_331372158.1">
    <property type="nucleotide sequence ID" value="NZ_CP133148.1"/>
</dbReference>
<comment type="similarity">
    <text evidence="1">Belongs to the PhzF family.</text>
</comment>
<organism evidence="2 3">
    <name type="scientific">Sinorhizobium chiapasense</name>
    <dbReference type="NCBI Taxonomy" id="501572"/>
    <lineage>
        <taxon>Bacteria</taxon>
        <taxon>Pseudomonadati</taxon>
        <taxon>Pseudomonadota</taxon>
        <taxon>Alphaproteobacteria</taxon>
        <taxon>Hyphomicrobiales</taxon>
        <taxon>Rhizobiaceae</taxon>
        <taxon>Sinorhizobium/Ensifer group</taxon>
        <taxon>Sinorhizobium</taxon>
    </lineage>
</organism>
<dbReference type="Pfam" id="PF02567">
    <property type="entry name" value="PhzC-PhzF"/>
    <property type="match status" value="1"/>
</dbReference>
<evidence type="ECO:0000313" key="3">
    <source>
        <dbReference type="Proteomes" id="UP001432360"/>
    </source>
</evidence>
<dbReference type="SUPFAM" id="SSF54506">
    <property type="entry name" value="Diaminopimelate epimerase-like"/>
    <property type="match status" value="1"/>
</dbReference>
<dbReference type="Proteomes" id="UP001432360">
    <property type="component" value="Chromosome"/>
</dbReference>
<gene>
    <name evidence="2" type="ORF">RB548_15535</name>
</gene>
<reference evidence="2" key="1">
    <citation type="submission" date="2023-08" db="EMBL/GenBank/DDBJ databases">
        <title>Complete genome sequence of Sinorhizobium chiapanecum ITTG S70 isolated from Acaciella angustissima nodules in Chiapas-Mexico.</title>
        <authorList>
            <person name="Rincon-Rosales R."/>
            <person name="Rogel M.A."/>
            <person name="Rincon-Medina C.I."/>
            <person name="Guerrero G."/>
            <person name="Manzano-Gomez L.A."/>
            <person name="Lopez-Lopez A."/>
            <person name="Rincon Molina F.A."/>
            <person name="Martinez-Romero E."/>
        </authorList>
    </citation>
    <scope>NUCLEOTIDE SEQUENCE</scope>
    <source>
        <strain evidence="2">ITTG S70</strain>
    </source>
</reference>
<dbReference type="EMBL" id="CP133148">
    <property type="protein sequence ID" value="WVT02904.1"/>
    <property type="molecule type" value="Genomic_DNA"/>
</dbReference>